<feature type="transmembrane region" description="Helical" evidence="9">
    <location>
        <begin position="453"/>
        <end position="475"/>
    </location>
</feature>
<feature type="domain" description="Protein export membrane protein SecD/SecF C-terminal" evidence="10">
    <location>
        <begin position="318"/>
        <end position="470"/>
    </location>
</feature>
<keyword evidence="4 9" id="KW-0812">Transmembrane</keyword>
<dbReference type="NCBIfam" id="NF006217">
    <property type="entry name" value="PRK08343.1-3"/>
    <property type="match status" value="1"/>
</dbReference>
<dbReference type="EMBL" id="LNQE01001642">
    <property type="protein sequence ID" value="KUG14566.1"/>
    <property type="molecule type" value="Genomic_DNA"/>
</dbReference>
<keyword evidence="3" id="KW-1003">Cell membrane</keyword>
<feature type="transmembrane region" description="Helical" evidence="9">
    <location>
        <begin position="424"/>
        <end position="447"/>
    </location>
</feature>
<name>A0A0W8F0X7_9ZZZZ</name>
<evidence type="ECO:0000256" key="8">
    <source>
        <dbReference type="ARBA" id="ARBA00023136"/>
    </source>
</evidence>
<evidence type="ECO:0000256" key="2">
    <source>
        <dbReference type="ARBA" id="ARBA00022448"/>
    </source>
</evidence>
<dbReference type="HAMAP" id="MF_01463_A">
    <property type="entry name" value="SecD_A"/>
    <property type="match status" value="1"/>
</dbReference>
<feature type="transmembrane region" description="Helical" evidence="9">
    <location>
        <begin position="384"/>
        <end position="404"/>
    </location>
</feature>
<dbReference type="InterPro" id="IPR048634">
    <property type="entry name" value="SecD_SecF_C"/>
</dbReference>
<comment type="caution">
    <text evidence="11">The sequence shown here is derived from an EMBL/GenBank/DDBJ whole genome shotgun (WGS) entry which is preliminary data.</text>
</comment>
<evidence type="ECO:0000313" key="11">
    <source>
        <dbReference type="EMBL" id="KUG14566.1"/>
    </source>
</evidence>
<evidence type="ECO:0000256" key="7">
    <source>
        <dbReference type="ARBA" id="ARBA00023010"/>
    </source>
</evidence>
<dbReference type="InterPro" id="IPR022813">
    <property type="entry name" value="SecD/SecF_arch_bac"/>
</dbReference>
<dbReference type="Gene3D" id="3.30.70.3220">
    <property type="match status" value="1"/>
</dbReference>
<dbReference type="GO" id="GO:0015031">
    <property type="term" value="P:protein transport"/>
    <property type="evidence" value="ECO:0007669"/>
    <property type="project" value="UniProtKB-KW"/>
</dbReference>
<dbReference type="PANTHER" id="PTHR30081:SF1">
    <property type="entry name" value="PROTEIN TRANSLOCASE SUBUNIT SECD"/>
    <property type="match status" value="1"/>
</dbReference>
<dbReference type="InterPro" id="IPR024912">
    <property type="entry name" value="SecD_arc"/>
</dbReference>
<evidence type="ECO:0000256" key="3">
    <source>
        <dbReference type="ARBA" id="ARBA00022475"/>
    </source>
</evidence>
<keyword evidence="5" id="KW-0653">Protein transport</keyword>
<dbReference type="AlphaFoldDB" id="A0A0W8F0X7"/>
<comment type="subcellular location">
    <subcellularLocation>
        <location evidence="1">Cell membrane</location>
        <topology evidence="1">Multi-pass membrane protein</topology>
    </subcellularLocation>
</comment>
<dbReference type="PANTHER" id="PTHR30081">
    <property type="entry name" value="PROTEIN-EXPORT MEMBRANE PROTEIN SEC"/>
    <property type="match status" value="1"/>
</dbReference>
<evidence type="ECO:0000259" key="10">
    <source>
        <dbReference type="Pfam" id="PF02355"/>
    </source>
</evidence>
<protein>
    <submittedName>
        <fullName evidence="11">Protein-export membrane protein secd</fullName>
    </submittedName>
</protein>
<keyword evidence="6 9" id="KW-1133">Transmembrane helix</keyword>
<evidence type="ECO:0000256" key="6">
    <source>
        <dbReference type="ARBA" id="ARBA00022989"/>
    </source>
</evidence>
<feature type="transmembrane region" description="Helical" evidence="9">
    <location>
        <begin position="327"/>
        <end position="349"/>
    </location>
</feature>
<dbReference type="GO" id="GO:0005886">
    <property type="term" value="C:plasma membrane"/>
    <property type="evidence" value="ECO:0007669"/>
    <property type="project" value="UniProtKB-SubCell"/>
</dbReference>
<feature type="transmembrane region" description="Helical" evidence="9">
    <location>
        <begin position="356"/>
        <end position="378"/>
    </location>
</feature>
<evidence type="ECO:0000256" key="9">
    <source>
        <dbReference type="SAM" id="Phobius"/>
    </source>
</evidence>
<dbReference type="Gene3D" id="1.20.1640.10">
    <property type="entry name" value="Multidrug efflux transporter AcrB transmembrane domain"/>
    <property type="match status" value="1"/>
</dbReference>
<dbReference type="SUPFAM" id="SSF82866">
    <property type="entry name" value="Multidrug efflux transporter AcrB transmembrane domain"/>
    <property type="match status" value="1"/>
</dbReference>
<keyword evidence="7" id="KW-0811">Translocation</keyword>
<sequence>MTGKEWVALLKNWQVAMLVILLVLSVVFIYPHGEDGKFTTNLQYGLDLSDGTWLQMEFQAVVAGFETDRPVVDFLSDLQKDLDAEIYRIDDQKIEIRKYFTRAELESAFAESGGRLTTYEQGVSRETAEQVKVILEEKLNALGTRDAKVNPLIGLSGVSTYVRVELAGVGLAQAQEIVGKQGRFEIRIQTIGNETEHVLYGDAINTVGLPTQEPPGSNRWGVSFTLTEQGAVQFRDAAILYGATTDPARHYLNMILDGNVVYSAPLSPDLAAKLRVEPIRELVASTGAGQEGLDAAKSLEIHLRAGALPVEVKVAGSGYVPATLSDYFKTMAIVAFVVATIAVGIVVFLRYREPSIVLPMIGINLSEIVILLGVASLIQQQLDLAAIAGLIAVLGTGIDQLVIITDEVLHEGKVPSPNIYQKRLTRAIGIIMISAVTVIIAMLPLALMSLSTLRGFAIITILGVVIGVLVTRPAYGKIIMAILSK</sequence>
<evidence type="ECO:0000256" key="1">
    <source>
        <dbReference type="ARBA" id="ARBA00004651"/>
    </source>
</evidence>
<proteinExistence type="inferred from homology"/>
<keyword evidence="2" id="KW-0813">Transport</keyword>
<reference evidence="11" key="1">
    <citation type="journal article" date="2015" name="Proc. Natl. Acad. Sci. U.S.A.">
        <title>Networks of energetic and metabolic interactions define dynamics in microbial communities.</title>
        <authorList>
            <person name="Embree M."/>
            <person name="Liu J.K."/>
            <person name="Al-Bassam M.M."/>
            <person name="Zengler K."/>
        </authorList>
    </citation>
    <scope>NUCLEOTIDE SEQUENCE</scope>
</reference>
<evidence type="ECO:0000256" key="5">
    <source>
        <dbReference type="ARBA" id="ARBA00022927"/>
    </source>
</evidence>
<dbReference type="Pfam" id="PF02355">
    <property type="entry name" value="SecD_SecF_C"/>
    <property type="match status" value="1"/>
</dbReference>
<keyword evidence="8 9" id="KW-0472">Membrane</keyword>
<organism evidence="11">
    <name type="scientific">hydrocarbon metagenome</name>
    <dbReference type="NCBI Taxonomy" id="938273"/>
    <lineage>
        <taxon>unclassified sequences</taxon>
        <taxon>metagenomes</taxon>
        <taxon>ecological metagenomes</taxon>
    </lineage>
</organism>
<evidence type="ECO:0000256" key="4">
    <source>
        <dbReference type="ARBA" id="ARBA00022692"/>
    </source>
</evidence>
<feature type="transmembrane region" description="Helical" evidence="9">
    <location>
        <begin position="12"/>
        <end position="30"/>
    </location>
</feature>
<accession>A0A0W8F0X7</accession>
<gene>
    <name evidence="11" type="ORF">ASZ90_015788</name>
</gene>